<dbReference type="Pfam" id="PF14622">
    <property type="entry name" value="Ribonucleas_3_3"/>
    <property type="match status" value="1"/>
</dbReference>
<keyword evidence="13" id="KW-1185">Reference proteome</keyword>
<feature type="binding site" evidence="9">
    <location>
        <position position="123"/>
    </location>
    <ligand>
        <name>Mg(2+)</name>
        <dbReference type="ChEBI" id="CHEBI:18420"/>
    </ligand>
</feature>
<evidence type="ECO:0000313" key="13">
    <source>
        <dbReference type="Proteomes" id="UP000271227"/>
    </source>
</evidence>
<dbReference type="FunCoup" id="A0A3M0C6W3">
    <property type="interactions" value="471"/>
</dbReference>
<keyword evidence="6 9" id="KW-0255">Endonuclease</keyword>
<dbReference type="GO" id="GO:0003725">
    <property type="term" value="F:double-stranded RNA binding"/>
    <property type="evidence" value="ECO:0007669"/>
    <property type="project" value="TreeGrafter"/>
</dbReference>
<dbReference type="PANTHER" id="PTHR11207">
    <property type="entry name" value="RIBONUCLEASE III"/>
    <property type="match status" value="1"/>
</dbReference>
<comment type="function">
    <text evidence="9">Digests double-stranded RNA. Involved in the processing of primary rRNA transcript to yield the immediate precursors to the large and small rRNAs (23S and 16S). Processes some mRNAs, and tRNAs when they are encoded in the rRNA operon. Processes pre-crRNA and tracrRNA of type II CRISPR loci if present in the organism.</text>
</comment>
<keyword evidence="9" id="KW-0460">Magnesium</keyword>
<feature type="domain" description="RNase III" evidence="11">
    <location>
        <begin position="11"/>
        <end position="134"/>
    </location>
</feature>
<comment type="subunit">
    <text evidence="9">Homodimer.</text>
</comment>
<evidence type="ECO:0000256" key="4">
    <source>
        <dbReference type="ARBA" id="ARBA00022664"/>
    </source>
</evidence>
<feature type="active site" evidence="9">
    <location>
        <position position="123"/>
    </location>
</feature>
<dbReference type="GO" id="GO:0010468">
    <property type="term" value="P:regulation of gene expression"/>
    <property type="evidence" value="ECO:0007669"/>
    <property type="project" value="TreeGrafter"/>
</dbReference>
<dbReference type="FunFam" id="1.10.1520.10:FF:000001">
    <property type="entry name" value="Ribonuclease 3"/>
    <property type="match status" value="1"/>
</dbReference>
<dbReference type="GO" id="GO:0005737">
    <property type="term" value="C:cytoplasm"/>
    <property type="evidence" value="ECO:0007669"/>
    <property type="project" value="UniProtKB-SubCell"/>
</dbReference>
<evidence type="ECO:0000256" key="7">
    <source>
        <dbReference type="ARBA" id="ARBA00022801"/>
    </source>
</evidence>
<dbReference type="GO" id="GO:0006364">
    <property type="term" value="P:rRNA processing"/>
    <property type="evidence" value="ECO:0007669"/>
    <property type="project" value="UniProtKB-UniRule"/>
</dbReference>
<dbReference type="SMART" id="SM00535">
    <property type="entry name" value="RIBOc"/>
    <property type="match status" value="1"/>
</dbReference>
<protein>
    <recommendedName>
        <fullName evidence="9">Ribonuclease 3</fullName>
        <ecNumber evidence="9">3.1.26.3</ecNumber>
    </recommendedName>
    <alternativeName>
        <fullName evidence="9">Ribonuclease III</fullName>
        <shortName evidence="9">RNase III</shortName>
    </alternativeName>
</protein>
<dbReference type="GO" id="GO:0004525">
    <property type="term" value="F:ribonuclease III activity"/>
    <property type="evidence" value="ECO:0007669"/>
    <property type="project" value="UniProtKB-UniRule"/>
</dbReference>
<keyword evidence="9" id="KW-0699">rRNA-binding</keyword>
<dbReference type="PROSITE" id="PS50142">
    <property type="entry name" value="RNASE_3_2"/>
    <property type="match status" value="1"/>
</dbReference>
<dbReference type="Gene3D" id="3.30.160.20">
    <property type="match status" value="1"/>
</dbReference>
<evidence type="ECO:0000256" key="6">
    <source>
        <dbReference type="ARBA" id="ARBA00022759"/>
    </source>
</evidence>
<dbReference type="GO" id="GO:0006397">
    <property type="term" value="P:mRNA processing"/>
    <property type="evidence" value="ECO:0007669"/>
    <property type="project" value="UniProtKB-UniRule"/>
</dbReference>
<feature type="binding site" evidence="9">
    <location>
        <position position="120"/>
    </location>
    <ligand>
        <name>Mg(2+)</name>
        <dbReference type="ChEBI" id="CHEBI:18420"/>
    </ligand>
</feature>
<evidence type="ECO:0000256" key="1">
    <source>
        <dbReference type="ARBA" id="ARBA00000109"/>
    </source>
</evidence>
<keyword evidence="9" id="KW-0963">Cytoplasm</keyword>
<evidence type="ECO:0000259" key="10">
    <source>
        <dbReference type="PROSITE" id="PS50137"/>
    </source>
</evidence>
<comment type="cofactor">
    <cofactor evidence="9">
        <name>Mg(2+)</name>
        <dbReference type="ChEBI" id="CHEBI:18420"/>
    </cofactor>
</comment>
<keyword evidence="9" id="KW-0819">tRNA processing</keyword>
<evidence type="ECO:0000256" key="9">
    <source>
        <dbReference type="HAMAP-Rule" id="MF_00104"/>
    </source>
</evidence>
<dbReference type="RefSeq" id="WP_211332247.1">
    <property type="nucleotide sequence ID" value="NZ_REFR01000013.1"/>
</dbReference>
<keyword evidence="4 9" id="KW-0507">mRNA processing</keyword>
<dbReference type="SUPFAM" id="SSF69065">
    <property type="entry name" value="RNase III domain-like"/>
    <property type="match status" value="1"/>
</dbReference>
<dbReference type="EC" id="3.1.26.3" evidence="9"/>
<evidence type="ECO:0000256" key="8">
    <source>
        <dbReference type="ARBA" id="ARBA00022884"/>
    </source>
</evidence>
<dbReference type="SMART" id="SM00358">
    <property type="entry name" value="DSRM"/>
    <property type="match status" value="1"/>
</dbReference>
<evidence type="ECO:0000256" key="2">
    <source>
        <dbReference type="ARBA" id="ARBA00010183"/>
    </source>
</evidence>
<keyword evidence="8 9" id="KW-0694">RNA-binding</keyword>
<dbReference type="InterPro" id="IPR014720">
    <property type="entry name" value="dsRBD_dom"/>
</dbReference>
<dbReference type="GO" id="GO:0046872">
    <property type="term" value="F:metal ion binding"/>
    <property type="evidence" value="ECO:0007669"/>
    <property type="project" value="UniProtKB-KW"/>
</dbReference>
<evidence type="ECO:0000256" key="3">
    <source>
        <dbReference type="ARBA" id="ARBA00022552"/>
    </source>
</evidence>
<evidence type="ECO:0000313" key="12">
    <source>
        <dbReference type="EMBL" id="RMB04427.1"/>
    </source>
</evidence>
<dbReference type="InterPro" id="IPR000999">
    <property type="entry name" value="RNase_III_dom"/>
</dbReference>
<dbReference type="InterPro" id="IPR036389">
    <property type="entry name" value="RNase_III_sf"/>
</dbReference>
<feature type="domain" description="DRBM" evidence="10">
    <location>
        <begin position="159"/>
        <end position="228"/>
    </location>
</feature>
<reference evidence="12 13" key="1">
    <citation type="submission" date="2018-10" db="EMBL/GenBank/DDBJ databases">
        <title>Genomic Encyclopedia of Archaeal and Bacterial Type Strains, Phase II (KMG-II): from individual species to whole genera.</title>
        <authorList>
            <person name="Goeker M."/>
        </authorList>
    </citation>
    <scope>NUCLEOTIDE SEQUENCE [LARGE SCALE GENOMIC DNA]</scope>
    <source>
        <strain evidence="12 13">DSM 25217</strain>
    </source>
</reference>
<accession>A0A3M0C6W3</accession>
<keyword evidence="7 9" id="KW-0378">Hydrolase</keyword>
<dbReference type="InParanoid" id="A0A3M0C6W3"/>
<dbReference type="GO" id="GO:0008033">
    <property type="term" value="P:tRNA processing"/>
    <property type="evidence" value="ECO:0007669"/>
    <property type="project" value="UniProtKB-KW"/>
</dbReference>
<dbReference type="InterPro" id="IPR011907">
    <property type="entry name" value="RNase_III"/>
</dbReference>
<comment type="caution">
    <text evidence="12">The sequence shown here is derived from an EMBL/GenBank/DDBJ whole genome shotgun (WGS) entry which is preliminary data.</text>
</comment>
<keyword evidence="3 9" id="KW-0698">rRNA processing</keyword>
<dbReference type="PROSITE" id="PS50137">
    <property type="entry name" value="DS_RBD"/>
    <property type="match status" value="1"/>
</dbReference>
<organism evidence="12 13">
    <name type="scientific">Eilatimonas milleporae</name>
    <dbReference type="NCBI Taxonomy" id="911205"/>
    <lineage>
        <taxon>Bacteria</taxon>
        <taxon>Pseudomonadati</taxon>
        <taxon>Pseudomonadota</taxon>
        <taxon>Alphaproteobacteria</taxon>
        <taxon>Kordiimonadales</taxon>
        <taxon>Kordiimonadaceae</taxon>
        <taxon>Eilatimonas</taxon>
    </lineage>
</organism>
<dbReference type="Gene3D" id="1.10.1520.10">
    <property type="entry name" value="Ribonuclease III domain"/>
    <property type="match status" value="1"/>
</dbReference>
<dbReference type="PROSITE" id="PS00517">
    <property type="entry name" value="RNASE_3_1"/>
    <property type="match status" value="1"/>
</dbReference>
<sequence>MTPVSPKNPRSEPMVEIAGYGFEKPSLLAEALTHPSLDGRLNYQRFEFLGDRVLGLVIAEWLLDHFPGENEGQLNRRLSSLVRRETLAERARALGFDKALKLMPGAETEGARTKEAVQADVCEAVLGAIYLDSGYEAARAFIRRHWAGLLEKGPAVTKDAKTRLQEFAQGRGWSLPEYRQLDRTGPDHDPVFTIEVVLGDRGAARAEGPAKRVAEQAAAEVLLTQLEKARI</sequence>
<dbReference type="EMBL" id="REFR01000013">
    <property type="protein sequence ID" value="RMB04427.1"/>
    <property type="molecule type" value="Genomic_DNA"/>
</dbReference>
<dbReference type="Proteomes" id="UP000271227">
    <property type="component" value="Unassembled WGS sequence"/>
</dbReference>
<dbReference type="NCBIfam" id="TIGR02191">
    <property type="entry name" value="RNaseIII"/>
    <property type="match status" value="1"/>
</dbReference>
<dbReference type="HAMAP" id="MF_00104">
    <property type="entry name" value="RNase_III"/>
    <property type="match status" value="1"/>
</dbReference>
<keyword evidence="9" id="KW-0479">Metal-binding</keyword>
<keyword evidence="5 9" id="KW-0540">Nuclease</keyword>
<comment type="similarity">
    <text evidence="2">Belongs to the ribonuclease III family.</text>
</comment>
<feature type="binding site" evidence="9">
    <location>
        <position position="47"/>
    </location>
    <ligand>
        <name>Mg(2+)</name>
        <dbReference type="ChEBI" id="CHEBI:18420"/>
    </ligand>
</feature>
<dbReference type="AlphaFoldDB" id="A0A3M0C6W3"/>
<dbReference type="CDD" id="cd00593">
    <property type="entry name" value="RIBOc"/>
    <property type="match status" value="1"/>
</dbReference>
<dbReference type="Pfam" id="PF00035">
    <property type="entry name" value="dsrm"/>
    <property type="match status" value="1"/>
</dbReference>
<proteinExistence type="inferred from homology"/>
<dbReference type="CDD" id="cd10845">
    <property type="entry name" value="DSRM_RNAse_III_family"/>
    <property type="match status" value="1"/>
</dbReference>
<evidence type="ECO:0000259" key="11">
    <source>
        <dbReference type="PROSITE" id="PS50142"/>
    </source>
</evidence>
<comment type="subcellular location">
    <subcellularLocation>
        <location evidence="9">Cytoplasm</location>
    </subcellularLocation>
</comment>
<feature type="active site" evidence="9">
    <location>
        <position position="51"/>
    </location>
</feature>
<comment type="catalytic activity">
    <reaction evidence="1 9">
        <text>Endonucleolytic cleavage to 5'-phosphomonoester.</text>
        <dbReference type="EC" id="3.1.26.3"/>
    </reaction>
</comment>
<dbReference type="SUPFAM" id="SSF54768">
    <property type="entry name" value="dsRNA-binding domain-like"/>
    <property type="match status" value="1"/>
</dbReference>
<dbReference type="GO" id="GO:0019843">
    <property type="term" value="F:rRNA binding"/>
    <property type="evidence" value="ECO:0007669"/>
    <property type="project" value="UniProtKB-KW"/>
</dbReference>
<evidence type="ECO:0000256" key="5">
    <source>
        <dbReference type="ARBA" id="ARBA00022722"/>
    </source>
</evidence>
<dbReference type="PANTHER" id="PTHR11207:SF0">
    <property type="entry name" value="RIBONUCLEASE 3"/>
    <property type="match status" value="1"/>
</dbReference>
<name>A0A3M0C6W3_9PROT</name>
<gene>
    <name evidence="9" type="primary">rnc</name>
    <name evidence="12" type="ORF">BXY39_2689</name>
</gene>